<sequence length="142" mass="16349">LHIELSSESPNALIFGPNQLIRENEIFYQWASYLTEIKHEGRQAGIVAKHMLVSLWGDYIQMDEDQRVHTDGFILSGKISDQVIGKQAEELKIVNAEWTNFEEIIPTTSTKLKESTICYVTAMPNEIFEKIFQYHSMNGEKI</sequence>
<accession>A0ACA9SS74</accession>
<feature type="non-terminal residue" evidence="1">
    <location>
        <position position="1"/>
    </location>
</feature>
<feature type="non-terminal residue" evidence="1">
    <location>
        <position position="142"/>
    </location>
</feature>
<evidence type="ECO:0000313" key="1">
    <source>
        <dbReference type="EMBL" id="CAG8847625.1"/>
    </source>
</evidence>
<comment type="caution">
    <text evidence="1">The sequence shown here is derived from an EMBL/GenBank/DDBJ whole genome shotgun (WGS) entry which is preliminary data.</text>
</comment>
<keyword evidence="2" id="KW-1185">Reference proteome</keyword>
<gene>
    <name evidence="1" type="ORF">RPERSI_LOCUS34722</name>
</gene>
<protein>
    <submittedName>
        <fullName evidence="1">18812_t:CDS:1</fullName>
    </submittedName>
</protein>
<dbReference type="EMBL" id="CAJVQC010156853">
    <property type="protein sequence ID" value="CAG8847625.1"/>
    <property type="molecule type" value="Genomic_DNA"/>
</dbReference>
<evidence type="ECO:0000313" key="2">
    <source>
        <dbReference type="Proteomes" id="UP000789920"/>
    </source>
</evidence>
<name>A0ACA9SS74_9GLOM</name>
<proteinExistence type="predicted"/>
<reference evidence="1" key="1">
    <citation type="submission" date="2021-06" db="EMBL/GenBank/DDBJ databases">
        <authorList>
            <person name="Kallberg Y."/>
            <person name="Tangrot J."/>
            <person name="Rosling A."/>
        </authorList>
    </citation>
    <scope>NUCLEOTIDE SEQUENCE</scope>
    <source>
        <strain evidence="1">MA461A</strain>
    </source>
</reference>
<organism evidence="1 2">
    <name type="scientific">Racocetra persica</name>
    <dbReference type="NCBI Taxonomy" id="160502"/>
    <lineage>
        <taxon>Eukaryota</taxon>
        <taxon>Fungi</taxon>
        <taxon>Fungi incertae sedis</taxon>
        <taxon>Mucoromycota</taxon>
        <taxon>Glomeromycotina</taxon>
        <taxon>Glomeromycetes</taxon>
        <taxon>Diversisporales</taxon>
        <taxon>Gigasporaceae</taxon>
        <taxon>Racocetra</taxon>
    </lineage>
</organism>
<dbReference type="Proteomes" id="UP000789920">
    <property type="component" value="Unassembled WGS sequence"/>
</dbReference>